<reference evidence="1 2" key="1">
    <citation type="submission" date="2019-05" db="EMBL/GenBank/DDBJ databases">
        <title>Comparative genomics and metabolomics analyses of clavulanic acid producing Streptomyces species provides insight into specialized metabolism and evolution of beta-lactam biosynthetic gene clusters.</title>
        <authorList>
            <person name="Moore M.A."/>
            <person name="Cruz-Morales P."/>
            <person name="Barona Gomez F."/>
            <person name="Kapil T."/>
        </authorList>
    </citation>
    <scope>NUCLEOTIDE SEQUENCE [LARGE SCALE GENOMIC DNA]</scope>
    <source>
        <strain evidence="1 2">NRRL 5741</strain>
    </source>
</reference>
<comment type="caution">
    <text evidence="1">The sequence shown here is derived from an EMBL/GenBank/DDBJ whole genome shotgun (WGS) entry which is preliminary data.</text>
</comment>
<proteinExistence type="predicted"/>
<dbReference type="RefSeq" id="WP_153526094.1">
    <property type="nucleotide sequence ID" value="NZ_JBEPDZ010000019.1"/>
</dbReference>
<evidence type="ECO:0000313" key="2">
    <source>
        <dbReference type="Proteomes" id="UP000419138"/>
    </source>
</evidence>
<evidence type="ECO:0000313" key="1">
    <source>
        <dbReference type="EMBL" id="MQT04774.1"/>
    </source>
</evidence>
<dbReference type="AlphaFoldDB" id="A0A646KR21"/>
<dbReference type="OrthoDB" id="4255734at2"/>
<name>A0A646KR21_STRJU</name>
<dbReference type="InterPro" id="IPR011990">
    <property type="entry name" value="TPR-like_helical_dom_sf"/>
</dbReference>
<evidence type="ECO:0008006" key="3">
    <source>
        <dbReference type="Google" id="ProtNLM"/>
    </source>
</evidence>
<keyword evidence="2" id="KW-1185">Reference proteome</keyword>
<dbReference type="Gene3D" id="1.25.40.10">
    <property type="entry name" value="Tetratricopeptide repeat domain"/>
    <property type="match status" value="1"/>
</dbReference>
<gene>
    <name evidence="1" type="ORF">FF041_32920</name>
</gene>
<sequence>MADPKQGNIALRRARTALQRTQEQIVEDLAQEAERMHAAGEIDKRPSFSVRQYGKWEGASPPWPHPVARKVLEAVFGQSMAQLGFTSPYETGPTVHETVPFLASTDAPGTPPGVAPDVSAPLSDQPLPWLSYSGRSNGSGWRIGEAEVELLRNAADDMDAIDQRSGGDRLWRPTRAQLLWVHQMIDRGIYNEALERELHAICGKFTASLGWFCYDAGLQAEARYYFSEALNSANFTGDDSLASRTLSIMARQAVDIPNKGREAIRCARLGLFRAKDWSAPPRVMALLAIREAQGHARVGDAFACSASIRSAWQHWEKGTTERDPDWTIFLNESEMVCLEGMCYLDLGQFARAQKLLTRSERMQDVAHSRNRGMCLGRLSIAALQNRDLDHTVEAATQSLRLIEGGMASTRATHQLRIVADGLALRHRGRTAAALVEQINEHTA</sequence>
<protein>
    <recommendedName>
        <fullName evidence="3">XRE family transcriptional regulator</fullName>
    </recommendedName>
</protein>
<dbReference type="Proteomes" id="UP000419138">
    <property type="component" value="Unassembled WGS sequence"/>
</dbReference>
<dbReference type="EMBL" id="VCLA01000194">
    <property type="protein sequence ID" value="MQT04774.1"/>
    <property type="molecule type" value="Genomic_DNA"/>
</dbReference>
<accession>A0A646KR21</accession>
<organism evidence="1 2">
    <name type="scientific">Streptomyces jumonjinensis</name>
    <dbReference type="NCBI Taxonomy" id="1945"/>
    <lineage>
        <taxon>Bacteria</taxon>
        <taxon>Bacillati</taxon>
        <taxon>Actinomycetota</taxon>
        <taxon>Actinomycetes</taxon>
        <taxon>Kitasatosporales</taxon>
        <taxon>Streptomycetaceae</taxon>
        <taxon>Streptomyces</taxon>
    </lineage>
</organism>